<sequence length="127" mass="14010">MTQQYFQISPLSKAPNSAAPFFMAWLLSFVLFNVAFFAESAKATPSATPLSPAVAFYDIGGALAARFSNIAEKQYGQSDQHGFLPPNRLRLSLSRVLGYFSAFFYTQPAYPIASWKGISKRGPPEFL</sequence>
<reference evidence="2 3" key="1">
    <citation type="submission" date="2020-01" db="EMBL/GenBank/DDBJ databases">
        <authorList>
            <person name="Chen J."/>
            <person name="Zhu S."/>
            <person name="Yang J."/>
        </authorList>
    </citation>
    <scope>NUCLEOTIDE SEQUENCE [LARGE SCALE GENOMIC DNA]</scope>
    <source>
        <strain evidence="2 3">345S023</strain>
    </source>
</reference>
<proteinExistence type="predicted"/>
<evidence type="ECO:0000256" key="1">
    <source>
        <dbReference type="SAM" id="Phobius"/>
    </source>
</evidence>
<keyword evidence="1" id="KW-1133">Transmembrane helix</keyword>
<evidence type="ECO:0000313" key="3">
    <source>
        <dbReference type="Proteomes" id="UP000470213"/>
    </source>
</evidence>
<keyword evidence="3" id="KW-1185">Reference proteome</keyword>
<dbReference type="Proteomes" id="UP000470213">
    <property type="component" value="Unassembled WGS sequence"/>
</dbReference>
<dbReference type="AlphaFoldDB" id="A0A7X5RJC9"/>
<comment type="caution">
    <text evidence="2">The sequence shown here is derived from an EMBL/GenBank/DDBJ whole genome shotgun (WGS) entry which is preliminary data.</text>
</comment>
<evidence type="ECO:0000313" key="2">
    <source>
        <dbReference type="EMBL" id="NDV89657.1"/>
    </source>
</evidence>
<gene>
    <name evidence="2" type="ORF">GTH32_00400</name>
</gene>
<keyword evidence="1" id="KW-0812">Transmembrane</keyword>
<dbReference type="EMBL" id="JAAAWN010000001">
    <property type="protein sequence ID" value="NDV89657.1"/>
    <property type="molecule type" value="Genomic_DNA"/>
</dbReference>
<feature type="transmembrane region" description="Helical" evidence="1">
    <location>
        <begin position="20"/>
        <end position="38"/>
    </location>
</feature>
<accession>A0A7X5RJC9</accession>
<dbReference type="RefSeq" id="WP_163083255.1">
    <property type="nucleotide sequence ID" value="NZ_JAAAWN010000001.1"/>
</dbReference>
<protein>
    <submittedName>
        <fullName evidence="2">Uncharacterized protein</fullName>
    </submittedName>
</protein>
<name>A0A7X5RJC9_9ALTE</name>
<keyword evidence="1" id="KW-0472">Membrane</keyword>
<organism evidence="2 3">
    <name type="scientific">Alteromonas profundi</name>
    <dbReference type="NCBI Taxonomy" id="2696062"/>
    <lineage>
        <taxon>Bacteria</taxon>
        <taxon>Pseudomonadati</taxon>
        <taxon>Pseudomonadota</taxon>
        <taxon>Gammaproteobacteria</taxon>
        <taxon>Alteromonadales</taxon>
        <taxon>Alteromonadaceae</taxon>
        <taxon>Alteromonas/Salinimonas group</taxon>
        <taxon>Alteromonas</taxon>
    </lineage>
</organism>